<dbReference type="PANTHER" id="PTHR30348:SF4">
    <property type="entry name" value="DUF72 DOMAIN-CONTAINING PROTEIN"/>
    <property type="match status" value="1"/>
</dbReference>
<dbReference type="Pfam" id="PF01904">
    <property type="entry name" value="DUF72"/>
    <property type="match status" value="1"/>
</dbReference>
<dbReference type="EMBL" id="LVHI01000038">
    <property type="protein sequence ID" value="OAK51562.1"/>
    <property type="molecule type" value="Genomic_DNA"/>
</dbReference>
<dbReference type="InterPro" id="IPR002763">
    <property type="entry name" value="DUF72"/>
</dbReference>
<gene>
    <name evidence="1" type="ORF">A3K89_11605</name>
</gene>
<comment type="caution">
    <text evidence="1">The sequence shown here is derived from an EMBL/GenBank/DDBJ whole genome shotgun (WGS) entry which is preliminary data.</text>
</comment>
<dbReference type="Proteomes" id="UP000077519">
    <property type="component" value="Unassembled WGS sequence"/>
</dbReference>
<dbReference type="InterPro" id="IPR036520">
    <property type="entry name" value="UPF0759_sf"/>
</dbReference>
<dbReference type="PANTHER" id="PTHR30348">
    <property type="entry name" value="UNCHARACTERIZED PROTEIN YECE"/>
    <property type="match status" value="1"/>
</dbReference>
<name>A0A177Y7R2_9NOCA</name>
<protein>
    <recommendedName>
        <fullName evidence="3">DUF72 domain-containing protein</fullName>
    </recommendedName>
</protein>
<evidence type="ECO:0008006" key="3">
    <source>
        <dbReference type="Google" id="ProtNLM"/>
    </source>
</evidence>
<accession>A0A177Y7R2</accession>
<reference evidence="1 2" key="1">
    <citation type="submission" date="2016-03" db="EMBL/GenBank/DDBJ databases">
        <title>Genome sequence of Rhodococcus kyotonensis KB10.</title>
        <authorList>
            <person name="Jeong H."/>
            <person name="Hong C.E."/>
            <person name="Jo S.H."/>
            <person name="Park J.M."/>
        </authorList>
    </citation>
    <scope>NUCLEOTIDE SEQUENCE [LARGE SCALE GENOMIC DNA]</scope>
    <source>
        <strain evidence="1 2">KB10</strain>
    </source>
</reference>
<evidence type="ECO:0000313" key="1">
    <source>
        <dbReference type="EMBL" id="OAK51562.1"/>
    </source>
</evidence>
<dbReference type="AlphaFoldDB" id="A0A177Y7R2"/>
<sequence>MTPRSAKTEVRIGISGWTYAPWRGDFYPKGLAHRRELEYASERLTSIEINGTFYAMQKPTSFVKWRDETPSDFVFSVKGGRYITHLKRLVGVEPALANFFATGVLGLGSKLGPVLWQLPPNLQFDADTLANFFELLPRTMSEAVALADKRDDKLTDDRVALGYDVDRPIRYALEVRHESFACAEAIELVRAHDVAFVVADTAGRYPFVETPTSNFMYARLHGDKELYASGYDDAALDVWAERVRAWTSAGMDVFAYFDNDMKGYAPYDAMRLIERVGLSTNI</sequence>
<evidence type="ECO:0000313" key="2">
    <source>
        <dbReference type="Proteomes" id="UP000077519"/>
    </source>
</evidence>
<dbReference type="RefSeq" id="WP_068430859.1">
    <property type="nucleotide sequence ID" value="NZ_LVHI01000038.1"/>
</dbReference>
<dbReference type="Gene3D" id="3.20.20.410">
    <property type="entry name" value="Protein of unknown function UPF0759"/>
    <property type="match status" value="1"/>
</dbReference>
<dbReference type="SUPFAM" id="SSF117396">
    <property type="entry name" value="TM1631-like"/>
    <property type="match status" value="1"/>
</dbReference>
<keyword evidence="2" id="KW-1185">Reference proteome</keyword>
<organism evidence="1 2">
    <name type="scientific">Rhodococcoides kyotonense</name>
    <dbReference type="NCBI Taxonomy" id="398843"/>
    <lineage>
        <taxon>Bacteria</taxon>
        <taxon>Bacillati</taxon>
        <taxon>Actinomycetota</taxon>
        <taxon>Actinomycetes</taxon>
        <taxon>Mycobacteriales</taxon>
        <taxon>Nocardiaceae</taxon>
        <taxon>Rhodococcoides</taxon>
    </lineage>
</organism>
<proteinExistence type="predicted"/>